<dbReference type="EMBL" id="ADBV01009343">
    <property type="protein sequence ID" value="EJW76257.1"/>
    <property type="molecule type" value="Genomic_DNA"/>
</dbReference>
<accession>J9EGX1</accession>
<comment type="caution">
    <text evidence="1">The sequence shown here is derived from an EMBL/GenBank/DDBJ whole genome shotgun (WGS) entry which is preliminary data.</text>
</comment>
<protein>
    <submittedName>
        <fullName evidence="1">Uncharacterized protein</fullName>
    </submittedName>
</protein>
<reference evidence="2" key="1">
    <citation type="submission" date="2012-08" db="EMBL/GenBank/DDBJ databases">
        <title>The Genome Sequence of Wuchereria bancrofti.</title>
        <authorList>
            <person name="Nutman T.B."/>
            <person name="Fink D.L."/>
            <person name="Russ C."/>
            <person name="Young S."/>
            <person name="Zeng Q."/>
            <person name="Koehrsen M."/>
            <person name="Alvarado L."/>
            <person name="Berlin A."/>
            <person name="Chapman S.B."/>
            <person name="Chen Z."/>
            <person name="Freedman E."/>
            <person name="Gellesch M."/>
            <person name="Goldberg J."/>
            <person name="Griggs A."/>
            <person name="Gujja S."/>
            <person name="Heilman E.R."/>
            <person name="Heiman D."/>
            <person name="Hepburn T."/>
            <person name="Howarth C."/>
            <person name="Jen D."/>
            <person name="Larson L."/>
            <person name="Lewis B."/>
            <person name="Mehta T."/>
            <person name="Park D."/>
            <person name="Pearson M."/>
            <person name="Roberts A."/>
            <person name="Saif S."/>
            <person name="Shea T."/>
            <person name="Shenoy N."/>
            <person name="Sisk P."/>
            <person name="Stolte C."/>
            <person name="Sykes S."/>
            <person name="Walk T."/>
            <person name="White J."/>
            <person name="Yandava C."/>
            <person name="Haas B."/>
            <person name="Henn M.R."/>
            <person name="Nusbaum C."/>
            <person name="Birren B."/>
        </authorList>
    </citation>
    <scope>NUCLEOTIDE SEQUENCE [LARGE SCALE GENOMIC DNA]</scope>
    <source>
        <strain evidence="2">NA</strain>
    </source>
</reference>
<dbReference type="Proteomes" id="UP000004810">
    <property type="component" value="Unassembled WGS sequence"/>
</dbReference>
<name>J9EGX1_WUCBA</name>
<organism evidence="1 2">
    <name type="scientific">Wuchereria bancrofti</name>
    <dbReference type="NCBI Taxonomy" id="6293"/>
    <lineage>
        <taxon>Eukaryota</taxon>
        <taxon>Metazoa</taxon>
        <taxon>Ecdysozoa</taxon>
        <taxon>Nematoda</taxon>
        <taxon>Chromadorea</taxon>
        <taxon>Rhabditida</taxon>
        <taxon>Spirurina</taxon>
        <taxon>Spiruromorpha</taxon>
        <taxon>Filarioidea</taxon>
        <taxon>Onchocercidae</taxon>
        <taxon>Wuchereria</taxon>
    </lineage>
</organism>
<proteinExistence type="predicted"/>
<dbReference type="AlphaFoldDB" id="J9EGX1"/>
<evidence type="ECO:0000313" key="1">
    <source>
        <dbReference type="EMBL" id="EJW76257.1"/>
    </source>
</evidence>
<evidence type="ECO:0000313" key="2">
    <source>
        <dbReference type="Proteomes" id="UP000004810"/>
    </source>
</evidence>
<gene>
    <name evidence="1" type="ORF">WUBG_12835</name>
</gene>
<sequence>MMPQKEEDTTGDDEDDFFGNPLKHLMSKVTAAKKGGSVTRTAINDVKKEDMKIIRPYPCFLKKTKPLWLLNRRL</sequence>